<reference evidence="16 17" key="1">
    <citation type="submission" date="2018-12" db="EMBL/GenBank/DDBJ databases">
        <title>The complete genome of the methanogenic archaea of the candidate phylum Verstraetearchaeota, obtained from the metagenome of underground thermal water.</title>
        <authorList>
            <person name="Kadnikov V.V."/>
            <person name="Mardanov A.V."/>
            <person name="Beletsky A.V."/>
            <person name="Karnachuk O.V."/>
            <person name="Ravin N.V."/>
        </authorList>
    </citation>
    <scope>NUCLEOTIDE SEQUENCE [LARGE SCALE GENOMIC DNA]</scope>
    <source>
        <strain evidence="16">Ch88</strain>
    </source>
</reference>
<dbReference type="Gene3D" id="3.30.360.110">
    <property type="entry name" value="S-adenosylmethionine decarboxylase domain"/>
    <property type="match status" value="1"/>
</dbReference>
<dbReference type="SUPFAM" id="SSF56276">
    <property type="entry name" value="S-adenosylmethionine decarboxylase"/>
    <property type="match status" value="1"/>
</dbReference>
<dbReference type="Proteomes" id="UP000288215">
    <property type="component" value="Unassembled WGS sequence"/>
</dbReference>
<keyword evidence="5 15" id="KW-0068">Autocatalytic cleavage</keyword>
<comment type="subunit">
    <text evidence="2 15">Heterotetramer of two alpha and two beta chains arranged as a dimer of alpha/beta heterodimers.</text>
</comment>
<feature type="active site" description="Proton acceptor; for processing activity" evidence="15">
    <location>
        <position position="68"/>
    </location>
</feature>
<evidence type="ECO:0000313" key="17">
    <source>
        <dbReference type="Proteomes" id="UP000288215"/>
    </source>
</evidence>
<dbReference type="PANTHER" id="PTHR33866:SF2">
    <property type="entry name" value="S-ADENOSYLMETHIONINE DECARBOXYLASE PROENZYME"/>
    <property type="match status" value="1"/>
</dbReference>
<keyword evidence="6 15" id="KW-0745">Spermidine biosynthesis</keyword>
<name>A0A444L6L0_METS7</name>
<proteinExistence type="inferred from homology"/>
<dbReference type="PANTHER" id="PTHR33866">
    <property type="entry name" value="S-ADENOSYLMETHIONINE DECARBOXYLASE PROENZYME"/>
    <property type="match status" value="1"/>
</dbReference>
<dbReference type="EMBL" id="RXGA01000003">
    <property type="protein sequence ID" value="RWX73200.1"/>
    <property type="molecule type" value="Genomic_DNA"/>
</dbReference>
<comment type="similarity">
    <text evidence="14 15">Belongs to the prokaryotic AdoMetDC family. Type 1 subfamily.</text>
</comment>
<evidence type="ECO:0000256" key="8">
    <source>
        <dbReference type="ARBA" id="ARBA00023145"/>
    </source>
</evidence>
<dbReference type="EC" id="4.1.1.50" evidence="15"/>
<evidence type="ECO:0000256" key="3">
    <source>
        <dbReference type="ARBA" id="ARBA00022691"/>
    </source>
</evidence>
<keyword evidence="9 15" id="KW-0456">Lyase</keyword>
<keyword evidence="7 15" id="KW-0620">Polyamine biosynthesis</keyword>
<dbReference type="InterPro" id="IPR003826">
    <property type="entry name" value="AdoMetDC_fam_prok"/>
</dbReference>
<evidence type="ECO:0000256" key="14">
    <source>
        <dbReference type="ARBA" id="ARBA00061583"/>
    </source>
</evidence>
<evidence type="ECO:0000256" key="5">
    <source>
        <dbReference type="ARBA" id="ARBA00022813"/>
    </source>
</evidence>
<keyword evidence="4 15" id="KW-0210">Decarboxylase</keyword>
<evidence type="ECO:0000313" key="16">
    <source>
        <dbReference type="EMBL" id="RWX73200.1"/>
    </source>
</evidence>
<dbReference type="FunFam" id="3.30.360.110:FF:000001">
    <property type="entry name" value="S-adenosylmethionine decarboxylase proenzyme"/>
    <property type="match status" value="1"/>
</dbReference>
<dbReference type="Gene3D" id="3.30.160.750">
    <property type="match status" value="1"/>
</dbReference>
<accession>A0A444L6L0</accession>
<evidence type="ECO:0000256" key="12">
    <source>
        <dbReference type="ARBA" id="ARBA00048112"/>
    </source>
</evidence>
<feature type="site" description="Cleavage (non-hydrolytic); by autolysis" evidence="15">
    <location>
        <begin position="62"/>
        <end position="63"/>
    </location>
</feature>
<comment type="caution">
    <text evidence="16">The sequence shown here is derived from an EMBL/GenBank/DDBJ whole genome shotgun (WGS) entry which is preliminary data.</text>
</comment>
<comment type="cofactor">
    <cofactor evidence="15">
        <name>pyruvate</name>
        <dbReference type="ChEBI" id="CHEBI:15361"/>
    </cofactor>
    <text evidence="15">Binds 1 pyruvoyl group covalently per subunit.</text>
</comment>
<evidence type="ECO:0000256" key="9">
    <source>
        <dbReference type="ARBA" id="ARBA00023239"/>
    </source>
</evidence>
<evidence type="ECO:0000256" key="7">
    <source>
        <dbReference type="ARBA" id="ARBA00023115"/>
    </source>
</evidence>
<comment type="PTM">
    <text evidence="15">Is synthesized initially as an inactive proenzyme. Formation of the active enzyme involves a self-maturation process in which the active site pyruvoyl group is generated from an internal serine residue via an autocatalytic post-translational modification. Two non-identical subunits are generated from the proenzyme in this reaction, and the pyruvate is formed at the N-terminus of the alpha chain, which is derived from the carboxyl end of the proenzyme. The post-translation cleavage follows an unusual pathway, termed non-hydrolytic serinolysis, in which the side chain hydroxyl group of the serine supplies its oxygen atom to form the C-terminus of the beta chain, while the remainder of the serine residue undergoes an oxidative deamination to produce ammonia and the pyruvoyl group blocking the N-terminus of the alpha chain.</text>
</comment>
<organism evidence="16 17">
    <name type="scientific">Methanosuratincola subterraneus</name>
    <dbReference type="NCBI Taxonomy" id="2593994"/>
    <lineage>
        <taxon>Archaea</taxon>
        <taxon>Thermoproteota</taxon>
        <taxon>Methanosuratincolia</taxon>
        <taxon>Candidatus Methanomethylicales</taxon>
        <taxon>Candidatus Methanomethylicaceae</taxon>
        <taxon>Candidatus Methanosuratincola (ex Vanwonterghem et al. 2016)</taxon>
    </lineage>
</organism>
<evidence type="ECO:0000256" key="15">
    <source>
        <dbReference type="HAMAP-Rule" id="MF_00464"/>
    </source>
</evidence>
<keyword evidence="10 15" id="KW-0704">Schiff base</keyword>
<comment type="catalytic activity">
    <reaction evidence="12 15">
        <text>S-adenosyl-L-methionine + H(+) = S-adenosyl 3-(methylsulfanyl)propylamine + CO2</text>
        <dbReference type="Rhea" id="RHEA:15981"/>
        <dbReference type="ChEBI" id="CHEBI:15378"/>
        <dbReference type="ChEBI" id="CHEBI:16526"/>
        <dbReference type="ChEBI" id="CHEBI:57443"/>
        <dbReference type="ChEBI" id="CHEBI:59789"/>
        <dbReference type="EC" id="4.1.1.50"/>
    </reaction>
</comment>
<keyword evidence="11 15" id="KW-0670">Pyruvate</keyword>
<evidence type="ECO:0000256" key="2">
    <source>
        <dbReference type="ARBA" id="ARBA00011601"/>
    </source>
</evidence>
<keyword evidence="8 15" id="KW-0865">Zymogen</keyword>
<evidence type="ECO:0000256" key="13">
    <source>
        <dbReference type="ARBA" id="ARBA00056215"/>
    </source>
</evidence>
<dbReference type="NCBIfam" id="TIGR03330">
    <property type="entry name" value="SAM_DCase_Bsu"/>
    <property type="match status" value="1"/>
</dbReference>
<dbReference type="HAMAP" id="MF_00464">
    <property type="entry name" value="AdoMetDC_1"/>
    <property type="match status" value="1"/>
</dbReference>
<comment type="pathway">
    <text evidence="1 15">Amine and polyamine biosynthesis; S-adenosylmethioninamine biosynthesis; S-adenosylmethioninamine from S-adenosyl-L-methionine: step 1/1.</text>
</comment>
<feature type="chain" id="PRO_5023496054" description="S-adenosylmethionine decarboxylase beta chain" evidence="15">
    <location>
        <begin position="1"/>
        <end position="62"/>
    </location>
</feature>
<evidence type="ECO:0000256" key="4">
    <source>
        <dbReference type="ARBA" id="ARBA00022793"/>
    </source>
</evidence>
<protein>
    <recommendedName>
        <fullName evidence="15">S-adenosylmethionine decarboxylase proenzyme</fullName>
        <shortName evidence="15">AdoMetDC</shortName>
        <shortName evidence="15">SAMDC</shortName>
        <ecNumber evidence="15">4.1.1.50</ecNumber>
    </recommendedName>
    <component>
        <recommendedName>
            <fullName evidence="15">S-adenosylmethionine decarboxylase beta chain</fullName>
        </recommendedName>
    </component>
    <component>
        <recommendedName>
            <fullName evidence="15">S-adenosylmethionine decarboxylase alpha chain</fullName>
        </recommendedName>
    </component>
</protein>
<evidence type="ECO:0000256" key="1">
    <source>
        <dbReference type="ARBA" id="ARBA00004911"/>
    </source>
</evidence>
<dbReference type="AlphaFoldDB" id="A0A444L6L0"/>
<dbReference type="GO" id="GO:0008295">
    <property type="term" value="P:spermidine biosynthetic process"/>
    <property type="evidence" value="ECO:0007669"/>
    <property type="project" value="UniProtKB-UniRule"/>
</dbReference>
<dbReference type="InterPro" id="IPR042284">
    <property type="entry name" value="AdoMetDC_N"/>
</dbReference>
<keyword evidence="3 15" id="KW-0949">S-adenosyl-L-methionine</keyword>
<gene>
    <name evidence="15" type="primary">speH</name>
    <name evidence="16" type="ORF">Metus_1174</name>
</gene>
<dbReference type="Pfam" id="PF02675">
    <property type="entry name" value="AdoMet_dc"/>
    <property type="match status" value="1"/>
</dbReference>
<comment type="function">
    <text evidence="13 15">Catalyzes the decarboxylation of S-adenosylmethionine to S-adenosylmethioninamine (dcAdoMet), the propylamine donor required for the synthesis of the polyamines spermine and spermidine from the diamine putrescine.</text>
</comment>
<feature type="active site" description="Schiff-base intermediate with substrate; via pyruvic acid" evidence="15">
    <location>
        <position position="63"/>
    </location>
</feature>
<feature type="modified residue" description="Pyruvic acid (Ser); by autocatalysis" evidence="15">
    <location>
        <position position="63"/>
    </location>
</feature>
<feature type="active site" description="Proton donor; for catalytic activity" evidence="15">
    <location>
        <position position="83"/>
    </location>
</feature>
<evidence type="ECO:0000256" key="10">
    <source>
        <dbReference type="ARBA" id="ARBA00023270"/>
    </source>
</evidence>
<dbReference type="InterPro" id="IPR042286">
    <property type="entry name" value="AdoMetDC_C"/>
</dbReference>
<dbReference type="GO" id="GO:0005829">
    <property type="term" value="C:cytosol"/>
    <property type="evidence" value="ECO:0007669"/>
    <property type="project" value="TreeGrafter"/>
</dbReference>
<dbReference type="GO" id="GO:0004014">
    <property type="term" value="F:adenosylmethionine decarboxylase activity"/>
    <property type="evidence" value="ECO:0007669"/>
    <property type="project" value="UniProtKB-UniRule"/>
</dbReference>
<evidence type="ECO:0000256" key="6">
    <source>
        <dbReference type="ARBA" id="ARBA00023066"/>
    </source>
</evidence>
<dbReference type="InterPro" id="IPR017716">
    <property type="entry name" value="S-AdoMet_deCOase_pro-enz"/>
</dbReference>
<dbReference type="UniPathway" id="UPA00331">
    <property type="reaction ID" value="UER00451"/>
</dbReference>
<dbReference type="InterPro" id="IPR016067">
    <property type="entry name" value="S-AdoMet_deCO2ase_core"/>
</dbReference>
<evidence type="ECO:0000256" key="11">
    <source>
        <dbReference type="ARBA" id="ARBA00023317"/>
    </source>
</evidence>
<sequence>MKELGRHFIFELFGCDPKALDDIRGIEEAMERGAIESGLTILGRVFHQFSPQGVTGVLVVAESHISIHTWPELGYAALDVFTCSKNTDPMKVFSRIAGLLKPASNSVVEMKRGVICVGETAK</sequence>
<feature type="chain" id="PRO_5023496053" description="S-adenosylmethionine decarboxylase alpha chain" evidence="15">
    <location>
        <begin position="63"/>
        <end position="122"/>
    </location>
</feature>